<reference evidence="1 2" key="1">
    <citation type="journal article" date="2019" name="Commun. Biol.">
        <title>The bagworm genome reveals a unique fibroin gene that provides high tensile strength.</title>
        <authorList>
            <person name="Kono N."/>
            <person name="Nakamura H."/>
            <person name="Ohtoshi R."/>
            <person name="Tomita M."/>
            <person name="Numata K."/>
            <person name="Arakawa K."/>
        </authorList>
    </citation>
    <scope>NUCLEOTIDE SEQUENCE [LARGE SCALE GENOMIC DNA]</scope>
</reference>
<proteinExistence type="predicted"/>
<organism evidence="1 2">
    <name type="scientific">Eumeta variegata</name>
    <name type="common">Bagworm moth</name>
    <name type="synonym">Eumeta japonica</name>
    <dbReference type="NCBI Taxonomy" id="151549"/>
    <lineage>
        <taxon>Eukaryota</taxon>
        <taxon>Metazoa</taxon>
        <taxon>Ecdysozoa</taxon>
        <taxon>Arthropoda</taxon>
        <taxon>Hexapoda</taxon>
        <taxon>Insecta</taxon>
        <taxon>Pterygota</taxon>
        <taxon>Neoptera</taxon>
        <taxon>Endopterygota</taxon>
        <taxon>Lepidoptera</taxon>
        <taxon>Glossata</taxon>
        <taxon>Ditrysia</taxon>
        <taxon>Tineoidea</taxon>
        <taxon>Psychidae</taxon>
        <taxon>Oiketicinae</taxon>
        <taxon>Eumeta</taxon>
    </lineage>
</organism>
<gene>
    <name evidence="1" type="ORF">EVAR_45269_1</name>
</gene>
<evidence type="ECO:0000313" key="1">
    <source>
        <dbReference type="EMBL" id="GBP61249.1"/>
    </source>
</evidence>
<keyword evidence="2" id="KW-1185">Reference proteome</keyword>
<protein>
    <submittedName>
        <fullName evidence="1">Uncharacterized protein</fullName>
    </submittedName>
</protein>
<dbReference type="Proteomes" id="UP000299102">
    <property type="component" value="Unassembled WGS sequence"/>
</dbReference>
<dbReference type="AlphaFoldDB" id="A0A4C1XG26"/>
<comment type="caution">
    <text evidence="1">The sequence shown here is derived from an EMBL/GenBank/DDBJ whole genome shotgun (WGS) entry which is preliminary data.</text>
</comment>
<dbReference type="EMBL" id="BGZK01000808">
    <property type="protein sequence ID" value="GBP61249.1"/>
    <property type="molecule type" value="Genomic_DNA"/>
</dbReference>
<evidence type="ECO:0000313" key="2">
    <source>
        <dbReference type="Proteomes" id="UP000299102"/>
    </source>
</evidence>
<sequence>MDSTLKGLNDKNSVIRDNTGYRGQKLKNHVLGVVKYWLYTLEVSHPTCDYLSADRVFRSLRHLKPIETNQCTKTGQCSAHPARAHRPRTVTGCLQCSRAHVGGARLTYIF</sequence>
<accession>A0A4C1XG26</accession>
<name>A0A4C1XG26_EUMVA</name>